<dbReference type="Proteomes" id="UP000774804">
    <property type="component" value="Unassembled WGS sequence"/>
</dbReference>
<accession>A0A8T1CZL2</accession>
<organism evidence="2 3">
    <name type="scientific">Phytophthora cactorum</name>
    <dbReference type="NCBI Taxonomy" id="29920"/>
    <lineage>
        <taxon>Eukaryota</taxon>
        <taxon>Sar</taxon>
        <taxon>Stramenopiles</taxon>
        <taxon>Oomycota</taxon>
        <taxon>Peronosporomycetes</taxon>
        <taxon>Peronosporales</taxon>
        <taxon>Peronosporaceae</taxon>
        <taxon>Phytophthora</taxon>
    </lineage>
</organism>
<evidence type="ECO:0000313" key="3">
    <source>
        <dbReference type="Proteomes" id="UP000774804"/>
    </source>
</evidence>
<dbReference type="Proteomes" id="UP000735874">
    <property type="component" value="Unassembled WGS sequence"/>
</dbReference>
<name>A0A8T1CZL2_9STRA</name>
<protein>
    <submittedName>
        <fullName evidence="2">Uncharacterized protein</fullName>
    </submittedName>
</protein>
<evidence type="ECO:0000313" key="1">
    <source>
        <dbReference type="EMBL" id="KAG2857831.1"/>
    </source>
</evidence>
<gene>
    <name evidence="1" type="ORF">PC113_g10340</name>
    <name evidence="2" type="ORF">PC115_g5728</name>
</gene>
<sequence length="101" mass="10996">MQRWHMAGGHVGAPLVTTNSQVAPANSWKEPAATCPHAVHACHREPQKSPLFPLIRTTRAAAATNSSIVYRSRSPLAFSCPTGALQSNQQGVHFNSRLRRL</sequence>
<proteinExistence type="predicted"/>
<comment type="caution">
    <text evidence="2">The sequence shown here is derived from an EMBL/GenBank/DDBJ whole genome shotgun (WGS) entry which is preliminary data.</text>
</comment>
<dbReference type="EMBL" id="RCMG01000275">
    <property type="protein sequence ID" value="KAG2857831.1"/>
    <property type="molecule type" value="Genomic_DNA"/>
</dbReference>
<reference evidence="2" key="1">
    <citation type="submission" date="2018-10" db="EMBL/GenBank/DDBJ databases">
        <title>Effector identification in a new, highly contiguous assembly of the strawberry crown rot pathogen Phytophthora cactorum.</title>
        <authorList>
            <person name="Armitage A.D."/>
            <person name="Nellist C.F."/>
            <person name="Bates H."/>
            <person name="Vickerstaff R.J."/>
            <person name="Harrison R.J."/>
        </authorList>
    </citation>
    <scope>NUCLEOTIDE SEQUENCE</scope>
    <source>
        <strain evidence="1">15-7</strain>
        <strain evidence="2">4032</strain>
    </source>
</reference>
<evidence type="ECO:0000313" key="2">
    <source>
        <dbReference type="EMBL" id="KAG2932563.1"/>
    </source>
</evidence>
<dbReference type="EMBL" id="RCMI01000121">
    <property type="protein sequence ID" value="KAG2932563.1"/>
    <property type="molecule type" value="Genomic_DNA"/>
</dbReference>
<dbReference type="AlphaFoldDB" id="A0A8T1CZL2"/>